<proteinExistence type="predicted"/>
<dbReference type="Proteomes" id="UP000593562">
    <property type="component" value="Unassembled WGS sequence"/>
</dbReference>
<dbReference type="PROSITE" id="PS51688">
    <property type="entry name" value="ICA"/>
    <property type="match status" value="1"/>
</dbReference>
<evidence type="ECO:0000256" key="1">
    <source>
        <dbReference type="ARBA" id="ARBA00004123"/>
    </source>
</evidence>
<gene>
    <name evidence="9" type="ORF">HS088_TW22G00427</name>
</gene>
<dbReference type="EMBL" id="JAAARO010000022">
    <property type="protein sequence ID" value="KAF5726745.1"/>
    <property type="molecule type" value="Genomic_DNA"/>
</dbReference>
<dbReference type="Pfam" id="PF14215">
    <property type="entry name" value="bHLH-MYC_N"/>
    <property type="match status" value="1"/>
</dbReference>
<dbReference type="InterPro" id="IPR051358">
    <property type="entry name" value="TF_AMS/ICE1/BHLH6-like"/>
</dbReference>
<evidence type="ECO:0000256" key="5">
    <source>
        <dbReference type="SAM" id="Coils"/>
    </source>
</evidence>
<dbReference type="PANTHER" id="PTHR31945">
    <property type="entry name" value="TRANSCRIPTION FACTOR SCREAM2-RELATED"/>
    <property type="match status" value="1"/>
</dbReference>
<evidence type="ECO:0000313" key="10">
    <source>
        <dbReference type="Proteomes" id="UP000593562"/>
    </source>
</evidence>
<dbReference type="InterPro" id="IPR011598">
    <property type="entry name" value="bHLH_dom"/>
</dbReference>
<evidence type="ECO:0000256" key="2">
    <source>
        <dbReference type="ARBA" id="ARBA00023015"/>
    </source>
</evidence>
<dbReference type="InterPro" id="IPR025610">
    <property type="entry name" value="MYC/MYB_N"/>
</dbReference>
<dbReference type="GO" id="GO:0046983">
    <property type="term" value="F:protein dimerization activity"/>
    <property type="evidence" value="ECO:0007669"/>
    <property type="project" value="InterPro"/>
</dbReference>
<evidence type="ECO:0000256" key="6">
    <source>
        <dbReference type="SAM" id="MobiDB-lite"/>
    </source>
</evidence>
<dbReference type="GO" id="GO:0043565">
    <property type="term" value="F:sequence-specific DNA binding"/>
    <property type="evidence" value="ECO:0007669"/>
    <property type="project" value="TreeGrafter"/>
</dbReference>
<dbReference type="InterPro" id="IPR036638">
    <property type="entry name" value="HLH_DNA-bd_sf"/>
</dbReference>
<organism evidence="9 10">
    <name type="scientific">Tripterygium wilfordii</name>
    <name type="common">Thunder God vine</name>
    <dbReference type="NCBI Taxonomy" id="458696"/>
    <lineage>
        <taxon>Eukaryota</taxon>
        <taxon>Viridiplantae</taxon>
        <taxon>Streptophyta</taxon>
        <taxon>Embryophyta</taxon>
        <taxon>Tracheophyta</taxon>
        <taxon>Spermatophyta</taxon>
        <taxon>Magnoliopsida</taxon>
        <taxon>eudicotyledons</taxon>
        <taxon>Gunneridae</taxon>
        <taxon>Pentapetalae</taxon>
        <taxon>rosids</taxon>
        <taxon>fabids</taxon>
        <taxon>Celastrales</taxon>
        <taxon>Celastraceae</taxon>
        <taxon>Tripterygium</taxon>
    </lineage>
</organism>
<sequence length="488" mass="55617">MRGLERAVEWLRPFVDPSAWDYIVVWKLGDDPSRFIEWVGCCCGGVCVNVKEEKKEEEQHLVPLCRDAYIQHPIRTRACEALAHFPSFMSLYSGIHGEVVISAQTRWLNFADASDTQPANKSIGTQVLIPVIGGLFELFAAKNIPEDHKTIELITTQCDGFLEKEAAGLQSDTGLSFRHQLDLLREEALKNFTPLHLFSFIPNIQFPTPSNQSSIPLSLEGSWSSSNASYKHPSLDLDSDYFSSDQPLKQSTGKSYGTRKRKYGGNLLKQQSKLIPNVSDKVAKDKAQLTKRPERDDYQSKNLVTERKRRRRIQEGLFTLRSLVPNISKMDKTAILGDAIEYIKELQKEVKKLEEELRETEDEEYCQKDSSHLKTLELDGVPEVTRCLPPTEHSQRSSGISEQKKMEVRVEVNQIGRRDFLIKLLWEHKRGGFRKLMETIYSLGLQVVDINITTFNGNVLNILRVEACKGIQSKKLQDTLIKLTDHQI</sequence>
<dbReference type="FunCoup" id="A0A7J7BYG6">
    <property type="interactions" value="88"/>
</dbReference>
<dbReference type="AlphaFoldDB" id="A0A7J7BYG6"/>
<evidence type="ECO:0000256" key="4">
    <source>
        <dbReference type="ARBA" id="ARBA00023242"/>
    </source>
</evidence>
<evidence type="ECO:0000259" key="7">
    <source>
        <dbReference type="PROSITE" id="PS50888"/>
    </source>
</evidence>
<evidence type="ECO:0000256" key="3">
    <source>
        <dbReference type="ARBA" id="ARBA00023163"/>
    </source>
</evidence>
<feature type="compositionally biased region" description="Polar residues" evidence="6">
    <location>
        <begin position="246"/>
        <end position="255"/>
    </location>
</feature>
<keyword evidence="5" id="KW-0175">Coiled coil</keyword>
<keyword evidence="4" id="KW-0539">Nucleus</keyword>
<feature type="region of interest" description="Disordered" evidence="6">
    <location>
        <begin position="241"/>
        <end position="262"/>
    </location>
</feature>
<dbReference type="InParanoid" id="A0A7J7BYG6"/>
<accession>A0A7J7BYG6</accession>
<reference evidence="9 10" key="1">
    <citation type="journal article" date="2020" name="Nat. Commun.">
        <title>Genome of Tripterygium wilfordii and identification of cytochrome P450 involved in triptolide biosynthesis.</title>
        <authorList>
            <person name="Tu L."/>
            <person name="Su P."/>
            <person name="Zhang Z."/>
            <person name="Gao L."/>
            <person name="Wang J."/>
            <person name="Hu T."/>
            <person name="Zhou J."/>
            <person name="Zhang Y."/>
            <person name="Zhao Y."/>
            <person name="Liu Y."/>
            <person name="Song Y."/>
            <person name="Tong Y."/>
            <person name="Lu Y."/>
            <person name="Yang J."/>
            <person name="Xu C."/>
            <person name="Jia M."/>
            <person name="Peters R.J."/>
            <person name="Huang L."/>
            <person name="Gao W."/>
        </authorList>
    </citation>
    <scope>NUCLEOTIDE SEQUENCE [LARGE SCALE GENOMIC DNA]</scope>
    <source>
        <strain evidence="10">cv. XIE 37</strain>
        <tissue evidence="9">Leaf</tissue>
    </source>
</reference>
<dbReference type="Pfam" id="PF22754">
    <property type="entry name" value="bHLH-TF_ACT-like_plant"/>
    <property type="match status" value="1"/>
</dbReference>
<keyword evidence="10" id="KW-1185">Reference proteome</keyword>
<dbReference type="SUPFAM" id="SSF47459">
    <property type="entry name" value="HLH, helix-loop-helix DNA-binding domain"/>
    <property type="match status" value="1"/>
</dbReference>
<comment type="subcellular location">
    <subcellularLocation>
        <location evidence="1">Nucleus</location>
    </subcellularLocation>
</comment>
<keyword evidence="3" id="KW-0804">Transcription</keyword>
<dbReference type="InterPro" id="IPR054502">
    <property type="entry name" value="bHLH-TF_ACT-like_plant"/>
</dbReference>
<name>A0A7J7BYG6_TRIWF</name>
<feature type="domain" description="Peptidase S74" evidence="8">
    <location>
        <begin position="226"/>
        <end position="357"/>
    </location>
</feature>
<dbReference type="GO" id="GO:0003700">
    <property type="term" value="F:DNA-binding transcription factor activity"/>
    <property type="evidence" value="ECO:0007669"/>
    <property type="project" value="TreeGrafter"/>
</dbReference>
<evidence type="ECO:0000313" key="9">
    <source>
        <dbReference type="EMBL" id="KAF5726745.1"/>
    </source>
</evidence>
<feature type="domain" description="BHLH" evidence="7">
    <location>
        <begin position="297"/>
        <end position="346"/>
    </location>
</feature>
<dbReference type="Pfam" id="PF00010">
    <property type="entry name" value="HLH"/>
    <property type="match status" value="1"/>
</dbReference>
<protein>
    <submittedName>
        <fullName evidence="9">Transcription factor bHLH90-like</fullName>
    </submittedName>
</protein>
<keyword evidence="2" id="KW-0805">Transcription regulation</keyword>
<comment type="caution">
    <text evidence="9">The sequence shown here is derived from an EMBL/GenBank/DDBJ whole genome shotgun (WGS) entry which is preliminary data.</text>
</comment>
<dbReference type="GO" id="GO:0005634">
    <property type="term" value="C:nucleus"/>
    <property type="evidence" value="ECO:0007669"/>
    <property type="project" value="UniProtKB-SubCell"/>
</dbReference>
<dbReference type="Gene3D" id="4.10.280.10">
    <property type="entry name" value="Helix-loop-helix DNA-binding domain"/>
    <property type="match status" value="1"/>
</dbReference>
<dbReference type="PROSITE" id="PS50888">
    <property type="entry name" value="BHLH"/>
    <property type="match status" value="1"/>
</dbReference>
<feature type="coiled-coil region" evidence="5">
    <location>
        <begin position="336"/>
        <end position="370"/>
    </location>
</feature>
<dbReference type="SMART" id="SM00353">
    <property type="entry name" value="HLH"/>
    <property type="match status" value="1"/>
</dbReference>
<dbReference type="InterPro" id="IPR030392">
    <property type="entry name" value="S74_ICA"/>
</dbReference>
<dbReference type="PANTHER" id="PTHR31945:SF63">
    <property type="entry name" value="TRANSCRIPTION FACTOR BHLH90"/>
    <property type="match status" value="1"/>
</dbReference>
<dbReference type="OrthoDB" id="1890947at2759"/>
<evidence type="ECO:0000259" key="8">
    <source>
        <dbReference type="PROSITE" id="PS51688"/>
    </source>
</evidence>